<dbReference type="PIRSF" id="PIRSF004486">
    <property type="entry name" value="MraW"/>
    <property type="match status" value="1"/>
</dbReference>
<dbReference type="InterPro" id="IPR029063">
    <property type="entry name" value="SAM-dependent_MTases_sf"/>
</dbReference>
<accession>A0A369AN08</accession>
<comment type="catalytic activity">
    <reaction evidence="6">
        <text>cytidine(1402) in 16S rRNA + S-adenosyl-L-methionine = N(4)-methylcytidine(1402) in 16S rRNA + S-adenosyl-L-homocysteine + H(+)</text>
        <dbReference type="Rhea" id="RHEA:42928"/>
        <dbReference type="Rhea" id="RHEA-COMP:10286"/>
        <dbReference type="Rhea" id="RHEA-COMP:10287"/>
        <dbReference type="ChEBI" id="CHEBI:15378"/>
        <dbReference type="ChEBI" id="CHEBI:57856"/>
        <dbReference type="ChEBI" id="CHEBI:59789"/>
        <dbReference type="ChEBI" id="CHEBI:74506"/>
        <dbReference type="ChEBI" id="CHEBI:82748"/>
        <dbReference type="EC" id="2.1.1.199"/>
    </reaction>
</comment>
<sequence length="309" mass="33315">MSRELQHTTVLLEEAVQALLGGAGPAPAGLWVDATFGRGGHARRILQRLGPQARLLAFDKDPEAVAAAAQIDDARFAIRHEGFAHLADLPAGSACGVLMDLGVSSPQLDAAKRGFSFRFDGPLDMRMDPTRGQSVAQWLAEADEGQIAEVVRDYGEERFAGAIAKAIVARRAQQGALTRTGELAELVAGAVKTREPGQHPATRTFQAFRIFINAELQELQQALEASLRVLAPGGRLVVISFHSLEDRIVKQFIAHHSKEVFDRRTPFAAPAPLRLKALGRIRPGAAELAANPRARSAILRVAERTEVPA</sequence>
<feature type="binding site" evidence="6">
    <location>
        <position position="107"/>
    </location>
    <ligand>
        <name>S-adenosyl-L-methionine</name>
        <dbReference type="ChEBI" id="CHEBI:59789"/>
    </ligand>
</feature>
<proteinExistence type="inferred from homology"/>
<comment type="subcellular location">
    <subcellularLocation>
        <location evidence="6">Cytoplasm</location>
    </subcellularLocation>
</comment>
<dbReference type="Gene3D" id="1.10.150.170">
    <property type="entry name" value="Putative methyltransferase TM0872, insert domain"/>
    <property type="match status" value="1"/>
</dbReference>
<dbReference type="InterPro" id="IPR023397">
    <property type="entry name" value="SAM-dep_MeTrfase_MraW_recog"/>
</dbReference>
<feature type="binding site" evidence="6">
    <location>
        <position position="59"/>
    </location>
    <ligand>
        <name>S-adenosyl-L-methionine</name>
        <dbReference type="ChEBI" id="CHEBI:59789"/>
    </ligand>
</feature>
<dbReference type="PANTHER" id="PTHR11265:SF0">
    <property type="entry name" value="12S RRNA N4-METHYLCYTIDINE METHYLTRANSFERASE"/>
    <property type="match status" value="1"/>
</dbReference>
<dbReference type="GO" id="GO:0070475">
    <property type="term" value="P:rRNA base methylation"/>
    <property type="evidence" value="ECO:0007669"/>
    <property type="project" value="UniProtKB-UniRule"/>
</dbReference>
<dbReference type="OrthoDB" id="9806637at2"/>
<evidence type="ECO:0000256" key="1">
    <source>
        <dbReference type="ARBA" id="ARBA00010396"/>
    </source>
</evidence>
<dbReference type="EMBL" id="QPJU01000002">
    <property type="protein sequence ID" value="RCX10772.1"/>
    <property type="molecule type" value="Genomic_DNA"/>
</dbReference>
<evidence type="ECO:0000313" key="8">
    <source>
        <dbReference type="Proteomes" id="UP000252174"/>
    </source>
</evidence>
<keyword evidence="2 6" id="KW-0698">rRNA processing</keyword>
<dbReference type="Pfam" id="PF01795">
    <property type="entry name" value="Methyltransf_5"/>
    <property type="match status" value="1"/>
</dbReference>
<feature type="binding site" evidence="6">
    <location>
        <position position="83"/>
    </location>
    <ligand>
        <name>S-adenosyl-L-methionine</name>
        <dbReference type="ChEBI" id="CHEBI:59789"/>
    </ligand>
</feature>
<keyword evidence="4 6" id="KW-0808">Transferase</keyword>
<dbReference type="HAMAP" id="MF_01007">
    <property type="entry name" value="16SrRNA_methyltr_H"/>
    <property type="match status" value="1"/>
</dbReference>
<evidence type="ECO:0000256" key="3">
    <source>
        <dbReference type="ARBA" id="ARBA00022603"/>
    </source>
</evidence>
<evidence type="ECO:0000256" key="4">
    <source>
        <dbReference type="ARBA" id="ARBA00022679"/>
    </source>
</evidence>
<keyword evidence="3 6" id="KW-0489">Methyltransferase</keyword>
<evidence type="ECO:0000256" key="6">
    <source>
        <dbReference type="HAMAP-Rule" id="MF_01007"/>
    </source>
</evidence>
<comment type="function">
    <text evidence="6">Specifically methylates the N4 position of cytidine in position 1402 (C1402) of 16S rRNA.</text>
</comment>
<feature type="binding site" evidence="6">
    <location>
        <begin position="39"/>
        <end position="41"/>
    </location>
    <ligand>
        <name>S-adenosyl-L-methionine</name>
        <dbReference type="ChEBI" id="CHEBI:59789"/>
    </ligand>
</feature>
<evidence type="ECO:0000256" key="2">
    <source>
        <dbReference type="ARBA" id="ARBA00022552"/>
    </source>
</evidence>
<protein>
    <recommendedName>
        <fullName evidence="6">Ribosomal RNA small subunit methyltransferase H</fullName>
        <ecNumber evidence="6">2.1.1.199</ecNumber>
    </recommendedName>
    <alternativeName>
        <fullName evidence="6">16S rRNA m(4)C1402 methyltransferase</fullName>
    </alternativeName>
    <alternativeName>
        <fullName evidence="6">rRNA (cytosine-N(4)-)-methyltransferase RsmH</fullName>
    </alternativeName>
</protein>
<reference evidence="7 8" key="1">
    <citation type="submission" date="2018-07" db="EMBL/GenBank/DDBJ databases">
        <title>Genomic Encyclopedia of Type Strains, Phase IV (KMG-IV): sequencing the most valuable type-strain genomes for metagenomic binning, comparative biology and taxonomic classification.</title>
        <authorList>
            <person name="Goeker M."/>
        </authorList>
    </citation>
    <scope>NUCLEOTIDE SEQUENCE [LARGE SCALE GENOMIC DNA]</scope>
    <source>
        <strain evidence="7 8">DSM 100911</strain>
    </source>
</reference>
<dbReference type="Proteomes" id="UP000252174">
    <property type="component" value="Unassembled WGS sequence"/>
</dbReference>
<dbReference type="InterPro" id="IPR002903">
    <property type="entry name" value="RsmH"/>
</dbReference>
<dbReference type="NCBIfam" id="TIGR00006">
    <property type="entry name" value="16S rRNA (cytosine(1402)-N(4))-methyltransferase RsmH"/>
    <property type="match status" value="1"/>
</dbReference>
<name>A0A369AN08_9BURK</name>
<dbReference type="GO" id="GO:0005737">
    <property type="term" value="C:cytoplasm"/>
    <property type="evidence" value="ECO:0007669"/>
    <property type="project" value="UniProtKB-SubCell"/>
</dbReference>
<dbReference type="AlphaFoldDB" id="A0A369AN08"/>
<keyword evidence="6" id="KW-0963">Cytoplasm</keyword>
<dbReference type="RefSeq" id="WP_114482681.1">
    <property type="nucleotide sequence ID" value="NZ_QPJU01000002.1"/>
</dbReference>
<gene>
    <name evidence="6" type="primary">rsmH</name>
    <name evidence="7" type="ORF">DFR45_102173</name>
</gene>
<dbReference type="GO" id="GO:0071424">
    <property type="term" value="F:rRNA (cytosine-N4-)-methyltransferase activity"/>
    <property type="evidence" value="ECO:0007669"/>
    <property type="project" value="UniProtKB-UniRule"/>
</dbReference>
<comment type="similarity">
    <text evidence="1 6">Belongs to the methyltransferase superfamily. RsmH family.</text>
</comment>
<dbReference type="PANTHER" id="PTHR11265">
    <property type="entry name" value="S-ADENOSYL-METHYLTRANSFERASE MRAW"/>
    <property type="match status" value="1"/>
</dbReference>
<evidence type="ECO:0000313" key="7">
    <source>
        <dbReference type="EMBL" id="RCX10772.1"/>
    </source>
</evidence>
<comment type="caution">
    <text evidence="7">The sequence shown here is derived from an EMBL/GenBank/DDBJ whole genome shotgun (WGS) entry which is preliminary data.</text>
</comment>
<feature type="binding site" evidence="6">
    <location>
        <position position="100"/>
    </location>
    <ligand>
        <name>S-adenosyl-L-methionine</name>
        <dbReference type="ChEBI" id="CHEBI:59789"/>
    </ligand>
</feature>
<evidence type="ECO:0000256" key="5">
    <source>
        <dbReference type="ARBA" id="ARBA00022691"/>
    </source>
</evidence>
<keyword evidence="8" id="KW-1185">Reference proteome</keyword>
<dbReference type="SUPFAM" id="SSF81799">
    <property type="entry name" value="Putative methyltransferase TM0872, insert domain"/>
    <property type="match status" value="1"/>
</dbReference>
<dbReference type="SUPFAM" id="SSF53335">
    <property type="entry name" value="S-adenosyl-L-methionine-dependent methyltransferases"/>
    <property type="match status" value="1"/>
</dbReference>
<dbReference type="EC" id="2.1.1.199" evidence="6"/>
<dbReference type="Gene3D" id="3.40.50.150">
    <property type="entry name" value="Vaccinia Virus protein VP39"/>
    <property type="match status" value="1"/>
</dbReference>
<keyword evidence="5 6" id="KW-0949">S-adenosyl-L-methionine</keyword>
<organism evidence="7 8">
    <name type="scientific">Extensimonas vulgaris</name>
    <dbReference type="NCBI Taxonomy" id="1031594"/>
    <lineage>
        <taxon>Bacteria</taxon>
        <taxon>Pseudomonadati</taxon>
        <taxon>Pseudomonadota</taxon>
        <taxon>Betaproteobacteria</taxon>
        <taxon>Burkholderiales</taxon>
        <taxon>Comamonadaceae</taxon>
        <taxon>Extensimonas</taxon>
    </lineage>
</organism>